<dbReference type="EMBL" id="CP009910">
    <property type="protein sequence ID" value="AJA90093.1"/>
    <property type="molecule type" value="Genomic_DNA"/>
</dbReference>
<comment type="similarity">
    <text evidence="1">Belongs to the heat shock protein 70 family.</text>
</comment>
<dbReference type="AlphaFoldDB" id="A0A0A7UXJ1"/>
<dbReference type="SUPFAM" id="SSF53067">
    <property type="entry name" value="Actin-like ATPase domain"/>
    <property type="match status" value="2"/>
</dbReference>
<sequence>MKKWIGIDLGTTNTVASYFDVSSKIILNERGERMTPSIVSFLDKDVLVGSAAKNQILVNPQKTFYDFKTNIGSNAFYKVGGEFYRAEYISAHLLSSVKRNAEKFLDEEIENAVITVPAYFSEVQRRGVVEAANLAGLNCKAILNEPTAAAIAYAFERQIDGIFLIYDLGGGTFDVTLMEKQSDTYTVLSVKGQSRLGGNDFNKIIEKHVLDSFKNEYPDFNLEDIFLLEQLRERIEEGKKNLSIMEEVDITLLFLDGKHLNYKLKRNEFNSMISEYVDKTIQLSMECIVDSGVDINSVSKIILSGGSTRIPLIERVLKESFPSVAILDALNQDEVVAIGASIHAFSLSRNDSVIKFKDVTPYSLGLEIRDNEFFTLIERNTALPISKSKLFTTTNDYQDEIEIHILQGEYKKASLNYSIGRFSFGNIQKALKGIPKIEVLFTLNESGILSVNAKDLETNSSNFIEIKITSSSDNVAKDSLSNTFTSVVD</sequence>
<dbReference type="Gene3D" id="3.90.640.10">
    <property type="entry name" value="Actin, Chain A, domain 4"/>
    <property type="match status" value="1"/>
</dbReference>
<proteinExistence type="inferred from homology"/>
<dbReference type="SUPFAM" id="SSF100920">
    <property type="entry name" value="Heat shock protein 70kD (HSP70), peptide-binding domain"/>
    <property type="match status" value="1"/>
</dbReference>
<evidence type="ECO:0000256" key="2">
    <source>
        <dbReference type="ARBA" id="ARBA00022741"/>
    </source>
</evidence>
<dbReference type="FunFam" id="3.90.640.10:FF:000003">
    <property type="entry name" value="Molecular chaperone DnaK"/>
    <property type="match status" value="1"/>
</dbReference>
<dbReference type="FunFam" id="3.30.420.40:FF:000071">
    <property type="entry name" value="Molecular chaperone DnaK"/>
    <property type="match status" value="1"/>
</dbReference>
<evidence type="ECO:0000256" key="3">
    <source>
        <dbReference type="ARBA" id="ARBA00022840"/>
    </source>
</evidence>
<reference evidence="5 6" key="1">
    <citation type="journal article" date="2015" name="Genome Announc.">
        <title>Genome Sequence of Borrelia chilensis VA1, a South American Member of the Lyme Borreliosis Group.</title>
        <authorList>
            <person name="Huang W."/>
            <person name="Ojaimi C."/>
            <person name="Fallon J.T."/>
            <person name="Travisany D."/>
            <person name="Maass A."/>
            <person name="Ivanova L."/>
            <person name="Tomova A."/>
            <person name="Gonzalez-Acuna D."/>
            <person name="Godfrey H.P."/>
            <person name="Cabello F.C."/>
        </authorList>
    </citation>
    <scope>NUCLEOTIDE SEQUENCE [LARGE SCALE GENOMIC DNA]</scope>
    <source>
        <strain evidence="5 6">VA1</strain>
    </source>
</reference>
<dbReference type="InterPro" id="IPR018181">
    <property type="entry name" value="Heat_shock_70_CS"/>
</dbReference>
<organism evidence="5 6">
    <name type="scientific">Borreliella chilensis</name>
    <dbReference type="NCBI Taxonomy" id="1245910"/>
    <lineage>
        <taxon>Bacteria</taxon>
        <taxon>Pseudomonadati</taxon>
        <taxon>Spirochaetota</taxon>
        <taxon>Spirochaetia</taxon>
        <taxon>Spirochaetales</taxon>
        <taxon>Borreliaceae</taxon>
        <taxon>Borreliella</taxon>
    </lineage>
</organism>
<dbReference type="InterPro" id="IPR043129">
    <property type="entry name" value="ATPase_NBD"/>
</dbReference>
<dbReference type="PRINTS" id="PR00301">
    <property type="entry name" value="HEATSHOCK70"/>
</dbReference>
<gene>
    <name evidence="5" type="ORF">OY14_01305</name>
</gene>
<dbReference type="InterPro" id="IPR029047">
    <property type="entry name" value="HSP70_peptide-bd_sf"/>
</dbReference>
<evidence type="ECO:0000256" key="1">
    <source>
        <dbReference type="ARBA" id="ARBA00007381"/>
    </source>
</evidence>
<evidence type="ECO:0000313" key="6">
    <source>
        <dbReference type="Proteomes" id="UP000030940"/>
    </source>
</evidence>
<dbReference type="GO" id="GO:0005524">
    <property type="term" value="F:ATP binding"/>
    <property type="evidence" value="ECO:0007669"/>
    <property type="project" value="UniProtKB-KW"/>
</dbReference>
<dbReference type="Gene3D" id="3.30.420.40">
    <property type="match status" value="3"/>
</dbReference>
<dbReference type="PANTHER" id="PTHR19375">
    <property type="entry name" value="HEAT SHOCK PROTEIN 70KDA"/>
    <property type="match status" value="1"/>
</dbReference>
<keyword evidence="5" id="KW-0346">Stress response</keyword>
<dbReference type="KEGG" id="bchi:OY14_01305"/>
<dbReference type="STRING" id="1245910.OY14_01305"/>
<dbReference type="Proteomes" id="UP000030940">
    <property type="component" value="Chromosome"/>
</dbReference>
<dbReference type="Gene3D" id="3.30.30.30">
    <property type="match status" value="1"/>
</dbReference>
<keyword evidence="3" id="KW-0067">ATP-binding</keyword>
<name>A0A0A7UXJ1_9SPIR</name>
<keyword evidence="6" id="KW-1185">Reference proteome</keyword>
<evidence type="ECO:0000256" key="4">
    <source>
        <dbReference type="ARBA" id="ARBA00023186"/>
    </source>
</evidence>
<dbReference type="PROSITE" id="PS00329">
    <property type="entry name" value="HSP70_2"/>
    <property type="match status" value="1"/>
</dbReference>
<keyword evidence="2" id="KW-0547">Nucleotide-binding</keyword>
<dbReference type="Gene3D" id="2.60.34.10">
    <property type="entry name" value="Substrate Binding Domain Of DNAk, Chain A, domain 1"/>
    <property type="match status" value="1"/>
</dbReference>
<dbReference type="PROSITE" id="PS01036">
    <property type="entry name" value="HSP70_3"/>
    <property type="match status" value="1"/>
</dbReference>
<dbReference type="Pfam" id="PF00012">
    <property type="entry name" value="HSP70"/>
    <property type="match status" value="2"/>
</dbReference>
<dbReference type="GO" id="GO:0140662">
    <property type="term" value="F:ATP-dependent protein folding chaperone"/>
    <property type="evidence" value="ECO:0007669"/>
    <property type="project" value="InterPro"/>
</dbReference>
<evidence type="ECO:0000313" key="5">
    <source>
        <dbReference type="EMBL" id="AJA90093.1"/>
    </source>
</evidence>
<dbReference type="HOGENOM" id="CLU_005965_0_0_12"/>
<keyword evidence="4" id="KW-0143">Chaperone</keyword>
<dbReference type="InterPro" id="IPR013126">
    <property type="entry name" value="Hsp_70_fam"/>
</dbReference>
<accession>A0A0A7UXJ1</accession>
<protein>
    <submittedName>
        <fullName evidence="5">Heat shock protein Hsp70</fullName>
    </submittedName>
</protein>